<accession>A0A0A9GK38</accession>
<dbReference type="AlphaFoldDB" id="A0A0A9GK38"/>
<dbReference type="GO" id="GO:0004601">
    <property type="term" value="F:peroxidase activity"/>
    <property type="evidence" value="ECO:0007669"/>
    <property type="project" value="UniProtKB-KW"/>
</dbReference>
<protein>
    <submittedName>
        <fullName evidence="2">Phospholipid hydroperoxide glutathione peroxidase</fullName>
    </submittedName>
</protein>
<evidence type="ECO:0000313" key="2">
    <source>
        <dbReference type="EMBL" id="JAE22906.1"/>
    </source>
</evidence>
<keyword evidence="2" id="KW-0560">Oxidoreductase</keyword>
<dbReference type="EMBL" id="GBRH01174990">
    <property type="protein sequence ID" value="JAE22906.1"/>
    <property type="molecule type" value="Transcribed_RNA"/>
</dbReference>
<evidence type="ECO:0000256" key="1">
    <source>
        <dbReference type="SAM" id="MobiDB-lite"/>
    </source>
</evidence>
<reference evidence="2" key="2">
    <citation type="journal article" date="2015" name="Data Brief">
        <title>Shoot transcriptome of the giant reed, Arundo donax.</title>
        <authorList>
            <person name="Barrero R.A."/>
            <person name="Guerrero F.D."/>
            <person name="Moolhuijzen P."/>
            <person name="Goolsby J.A."/>
            <person name="Tidwell J."/>
            <person name="Bellgard S.E."/>
            <person name="Bellgard M.I."/>
        </authorList>
    </citation>
    <scope>NUCLEOTIDE SEQUENCE</scope>
    <source>
        <tissue evidence="2">Shoot tissue taken approximately 20 cm above the soil surface</tissue>
    </source>
</reference>
<keyword evidence="2" id="KW-0575">Peroxidase</keyword>
<proteinExistence type="predicted"/>
<organism evidence="2">
    <name type="scientific">Arundo donax</name>
    <name type="common">Giant reed</name>
    <name type="synonym">Donax arundinaceus</name>
    <dbReference type="NCBI Taxonomy" id="35708"/>
    <lineage>
        <taxon>Eukaryota</taxon>
        <taxon>Viridiplantae</taxon>
        <taxon>Streptophyta</taxon>
        <taxon>Embryophyta</taxon>
        <taxon>Tracheophyta</taxon>
        <taxon>Spermatophyta</taxon>
        <taxon>Magnoliopsida</taxon>
        <taxon>Liliopsida</taxon>
        <taxon>Poales</taxon>
        <taxon>Poaceae</taxon>
        <taxon>PACMAD clade</taxon>
        <taxon>Arundinoideae</taxon>
        <taxon>Arundineae</taxon>
        <taxon>Arundo</taxon>
    </lineage>
</organism>
<reference evidence="2" key="1">
    <citation type="submission" date="2014-09" db="EMBL/GenBank/DDBJ databases">
        <authorList>
            <person name="Magalhaes I.L.F."/>
            <person name="Oliveira U."/>
            <person name="Santos F.R."/>
            <person name="Vidigal T.H.D.A."/>
            <person name="Brescovit A.D."/>
            <person name="Santos A.J."/>
        </authorList>
    </citation>
    <scope>NUCLEOTIDE SEQUENCE</scope>
    <source>
        <tissue evidence="2">Shoot tissue taken approximately 20 cm above the soil surface</tissue>
    </source>
</reference>
<sequence length="23" mass="2568">MRRLSSLPAHASRLSIPSSTRLM</sequence>
<name>A0A0A9GK38_ARUDO</name>
<feature type="region of interest" description="Disordered" evidence="1">
    <location>
        <begin position="1"/>
        <end position="23"/>
    </location>
</feature>